<reference evidence="5 6" key="1">
    <citation type="journal article" date="2009" name="PLoS ONE">
        <title>Complete genome sequence of the aerobic CO-oxidizing thermophile Thermomicrobium roseum.</title>
        <authorList>
            <person name="Wu D."/>
            <person name="Raymond J."/>
            <person name="Wu M."/>
            <person name="Chatterji S."/>
            <person name="Ren Q."/>
            <person name="Graham J.E."/>
            <person name="Bryant D.A."/>
            <person name="Robb F."/>
            <person name="Colman A."/>
            <person name="Tallon L.J."/>
            <person name="Badger J.H."/>
            <person name="Madupu R."/>
            <person name="Ward N.L."/>
            <person name="Eisen J.A."/>
        </authorList>
    </citation>
    <scope>NUCLEOTIDE SEQUENCE [LARGE SCALE GENOMIC DNA]</scope>
    <source>
        <strain evidence="6">ATCC 27502 / DSM 5159 / P-2</strain>
        <plasmid evidence="5">unnamed</plasmid>
    </source>
</reference>
<dbReference type="GO" id="GO:0022857">
    <property type="term" value="F:transmembrane transporter activity"/>
    <property type="evidence" value="ECO:0007669"/>
    <property type="project" value="TreeGrafter"/>
</dbReference>
<dbReference type="PROSITE" id="PS51186">
    <property type="entry name" value="GNAT"/>
    <property type="match status" value="1"/>
</dbReference>
<keyword evidence="5" id="KW-0614">Plasmid</keyword>
<gene>
    <name evidence="5" type="ordered locus">trd_A0809</name>
</gene>
<sequence>MIPGEVRVIAPIIERWRYRWFGRLAVSDGTHELVLPMTGSVAQWFQPDERVLLALASDASHPPDFQDFQLWRPVEHGLLPVWPLWQEEVRYERRSPLTGAPLATYRLLFREAARETDFLAIVELEQSHYASEHEKVARWTCPEDGSILDANTRPLCPACHRPMRFSEILGSTRASRFLVAELLDRQSYEPAIVGYVRIDPPLPIMHRRLPDGTLVRHIRRLVFPADWLEPTYWPERHVRLLREREPYRDPDELWALAEEQALAQCDTQAARIARVVIHPDYRGEGLGHTLVSTALRWISERRIPEMRRPKVLVETVAMMARYNPFFERAGFRYLWDTASGRPVLFFGLTPDAQARIEQFIATDPVARQHRGQLYRPALRTAESLAAPIRFHHVRKVYRRTLDLHHLAPELQAVLRAFGVERRVIETVVLRRLDLTIEPGELIVLVGASGTGKTTLLRLLWGAASGKRSPRFTPDGGRIELPVNTTAAAFLPGEVEPAWGREPLLQRIVAATGDAVAAMELLNAVGLSDAVLWRARPHELSTGQRERARLALLLAESPNLVLLDEFAAHLDPALAGRVARKVGTLLRRLAITAVIATHRPEVVSALQPDRLLVVGYGGVVEASSPQ</sequence>
<organism evidence="5 6">
    <name type="scientific">Thermomicrobium roseum (strain ATCC 27502 / DSM 5159 / P-2)</name>
    <dbReference type="NCBI Taxonomy" id="309801"/>
    <lineage>
        <taxon>Bacteria</taxon>
        <taxon>Pseudomonadati</taxon>
        <taxon>Thermomicrobiota</taxon>
        <taxon>Thermomicrobia</taxon>
        <taxon>Thermomicrobiales</taxon>
        <taxon>Thermomicrobiaceae</taxon>
        <taxon>Thermomicrobium</taxon>
    </lineage>
</organism>
<dbReference type="GO" id="GO:0016747">
    <property type="term" value="F:acyltransferase activity, transferring groups other than amino-acyl groups"/>
    <property type="evidence" value="ECO:0007669"/>
    <property type="project" value="InterPro"/>
</dbReference>
<dbReference type="InterPro" id="IPR027417">
    <property type="entry name" value="P-loop_NTPase"/>
</dbReference>
<dbReference type="Gene3D" id="3.40.50.300">
    <property type="entry name" value="P-loop containing nucleotide triphosphate hydrolases"/>
    <property type="match status" value="1"/>
</dbReference>
<dbReference type="OrthoDB" id="9796171at2"/>
<evidence type="ECO:0000313" key="5">
    <source>
        <dbReference type="EMBL" id="ACM06434.1"/>
    </source>
</evidence>
<dbReference type="SUPFAM" id="SSF52540">
    <property type="entry name" value="P-loop containing nucleoside triphosphate hydrolases"/>
    <property type="match status" value="1"/>
</dbReference>
<dbReference type="AlphaFoldDB" id="B9L4U4"/>
<proteinExistence type="predicted"/>
<dbReference type="Gene3D" id="3.40.630.30">
    <property type="match status" value="1"/>
</dbReference>
<evidence type="ECO:0000256" key="1">
    <source>
        <dbReference type="ARBA" id="ARBA00022741"/>
    </source>
</evidence>
<dbReference type="CDD" id="cd04301">
    <property type="entry name" value="NAT_SF"/>
    <property type="match status" value="1"/>
</dbReference>
<dbReference type="PANTHER" id="PTHR24220">
    <property type="entry name" value="IMPORT ATP-BINDING PROTEIN"/>
    <property type="match status" value="1"/>
</dbReference>
<dbReference type="RefSeq" id="WP_012642421.1">
    <property type="nucleotide sequence ID" value="NC_011961.1"/>
</dbReference>
<dbReference type="Proteomes" id="UP000000447">
    <property type="component" value="Plasmid unnamed"/>
</dbReference>
<keyword evidence="2" id="KW-0067">ATP-binding</keyword>
<dbReference type="Pfam" id="PF00005">
    <property type="entry name" value="ABC_tran"/>
    <property type="match status" value="1"/>
</dbReference>
<dbReference type="InterPro" id="IPR003439">
    <property type="entry name" value="ABC_transporter-like_ATP-bd"/>
</dbReference>
<feature type="domain" description="ABC transporter" evidence="3">
    <location>
        <begin position="414"/>
        <end position="625"/>
    </location>
</feature>
<dbReference type="SUPFAM" id="SSF55729">
    <property type="entry name" value="Acyl-CoA N-acyltransferases (Nat)"/>
    <property type="match status" value="1"/>
</dbReference>
<dbReference type="CDD" id="cd00267">
    <property type="entry name" value="ABC_ATPase"/>
    <property type="match status" value="1"/>
</dbReference>
<keyword evidence="6" id="KW-1185">Reference proteome</keyword>
<evidence type="ECO:0000256" key="2">
    <source>
        <dbReference type="ARBA" id="ARBA00022840"/>
    </source>
</evidence>
<dbReference type="Pfam" id="PF13508">
    <property type="entry name" value="Acetyltransf_7"/>
    <property type="match status" value="1"/>
</dbReference>
<keyword evidence="1" id="KW-0547">Nucleotide-binding</keyword>
<accession>B9L4U4</accession>
<dbReference type="InterPro" id="IPR016181">
    <property type="entry name" value="Acyl_CoA_acyltransferase"/>
</dbReference>
<name>B9L4U4_THERP</name>
<dbReference type="GO" id="GO:0005886">
    <property type="term" value="C:plasma membrane"/>
    <property type="evidence" value="ECO:0007669"/>
    <property type="project" value="TreeGrafter"/>
</dbReference>
<dbReference type="eggNOG" id="COG2401">
    <property type="taxonomic scope" value="Bacteria"/>
</dbReference>
<feature type="domain" description="N-acetyltransferase" evidence="4">
    <location>
        <begin position="202"/>
        <end position="351"/>
    </location>
</feature>
<dbReference type="GO" id="GO:0005524">
    <property type="term" value="F:ATP binding"/>
    <property type="evidence" value="ECO:0007669"/>
    <property type="project" value="UniProtKB-KW"/>
</dbReference>
<evidence type="ECO:0000313" key="6">
    <source>
        <dbReference type="Proteomes" id="UP000000447"/>
    </source>
</evidence>
<dbReference type="EMBL" id="CP001276">
    <property type="protein sequence ID" value="ACM06434.1"/>
    <property type="molecule type" value="Genomic_DNA"/>
</dbReference>
<dbReference type="KEGG" id="tro:trd_A0809"/>
<evidence type="ECO:0000259" key="4">
    <source>
        <dbReference type="PROSITE" id="PS51186"/>
    </source>
</evidence>
<dbReference type="InterPro" id="IPR015854">
    <property type="entry name" value="ABC_transpr_LolD-like"/>
</dbReference>
<dbReference type="SMART" id="SM00382">
    <property type="entry name" value="AAA"/>
    <property type="match status" value="1"/>
</dbReference>
<dbReference type="InterPro" id="IPR000182">
    <property type="entry name" value="GNAT_dom"/>
</dbReference>
<dbReference type="HOGENOM" id="CLU_437379_0_0_0"/>
<evidence type="ECO:0000259" key="3">
    <source>
        <dbReference type="PROSITE" id="PS50893"/>
    </source>
</evidence>
<geneLocation type="plasmid" evidence="6">
    <name>Tros</name>
</geneLocation>
<dbReference type="InterPro" id="IPR003593">
    <property type="entry name" value="AAA+_ATPase"/>
</dbReference>
<protein>
    <submittedName>
        <fullName evidence="5">ABC-type transporter, ATPase component, fused to acetyltransferase domain</fullName>
    </submittedName>
</protein>
<keyword evidence="5" id="KW-0808">Transferase</keyword>
<dbReference type="PROSITE" id="PS50893">
    <property type="entry name" value="ABC_TRANSPORTER_2"/>
    <property type="match status" value="1"/>
</dbReference>
<dbReference type="GO" id="GO:0016887">
    <property type="term" value="F:ATP hydrolysis activity"/>
    <property type="evidence" value="ECO:0007669"/>
    <property type="project" value="InterPro"/>
</dbReference>